<feature type="compositionally biased region" description="Polar residues" evidence="6">
    <location>
        <begin position="524"/>
        <end position="538"/>
    </location>
</feature>
<feature type="compositionally biased region" description="Polar residues" evidence="6">
    <location>
        <begin position="1120"/>
        <end position="1134"/>
    </location>
</feature>
<dbReference type="GO" id="GO:0005739">
    <property type="term" value="C:mitochondrion"/>
    <property type="evidence" value="ECO:0007669"/>
    <property type="project" value="TreeGrafter"/>
</dbReference>
<sequence>MDGSKELSPAPSASGAPVKGLKSVLAKARLGRKDNPSTASLNGSDESEIGGLRNSVDSVDKIRDGGRSSVDDGLPSGPSGLSKLIPGRIKKKRKKREEAEQLQQELAEGRGRGADDQTATAAVSSRDAGNESRTTLGEENGSLITVESDLESPAISPIRPPVISHPSHIDYLTSSSPLIKTTPTTDPPGAQLDGPDFQTPQYQKSYTLPTTTSATSLSSNLAPQHAATMDTREGGRSQSARDGNRSRGVSPGARIKDVFTVGSRKKDISPPKSPEPGPSKSSGDGNALTGLFKKDKRNSVVGKPASESVQPGENDPKSPTTSMRSVPTIITEPSTPPKRSLEAPETHVTPPTPTDQRPELANSPSLNSRLAGSESTNGTTIISPSGNMISHRRVRSDSATQPPSKLSNVMSAPLTPMIEESKTPGTRTPGQQGPPGGGFFSSVFSAAQNAANQLSNSITNNNQPRSRSSTQSEEVDEKRGLEGTADVVAEAEDRPVSQEKKLAVDTLGSGDLSLSHLGIGTDFAGNNSSTSTLPNGSSEKGDNGNFFHPLVHREEAAARAEDVSAARAVSAAYSEQSLQNSTVTPVAEDVAAGVRPRSTYESSIMTGDKTPPNGSMYEGNQGIRRSGSVRSRVQEKITKRHRNSSSATGGTIAAAIAAGNAALANPASSGTTPRLTGFAVATKKRNRDFHQLFRSVPEDDYLIEDYSCALQRDIILAGRIYISEAHICFSSNILGWVTTLIISFDEIVSVEKESTAMVFPNAIAIQTLHARHTFRSLLSREATYDLIIGIWKINHPSLKSSLNGVRLDQGGTGDKTEKADPSGSDDASDASEDEEEVYDEDEEEDEGTGSFTEVPERSFDGSDLPSEQQVGRKASNMGLAAGAAANGTLNASAAKVAEQAAGTPTTQDFPGPPTHAPTECGDSDTHLDKFLKDDIIPAPLGKVYSMVFGTASTSFVPKWLMDEIKCTELQMENAQQGLSEERPTRNFSYIKPLYASIGPKSTKCVVNDNLDSMDFEKAICVTQSTQTPDVPSGNVFVTKTHFCFMWAPGNATRLLINFTIEWTGKSWLKGPIEKGAADGQKTYCDELVKALKAGVTSRARAGTVGSKSKTKGKRKKGDATPSSKSPTFEMSSTRKPQEDTSWGLFEPLHGILGPVADILGPIISPNIIIGFLLLIILINYIRSPSSSSSSSLSYTSGVGVSPQRIAAYEELWRREESDLWDWMEERLGVAYPVGERNEKAVGQARAVREKIGGKGKGTKGGRMSEREVEEAIRVTEERLGVLKRAIREGKGEGKESSSADATGVGKESVDEGGGSA</sequence>
<feature type="compositionally biased region" description="Basic and acidic residues" evidence="6">
    <location>
        <begin position="1286"/>
        <end position="1297"/>
    </location>
</feature>
<evidence type="ECO:0000313" key="9">
    <source>
        <dbReference type="EMBL" id="KAK0513342.1"/>
    </source>
</evidence>
<evidence type="ECO:0000256" key="7">
    <source>
        <dbReference type="SAM" id="Phobius"/>
    </source>
</evidence>
<dbReference type="InterPro" id="IPR051482">
    <property type="entry name" value="Cholesterol_transport"/>
</dbReference>
<dbReference type="GO" id="GO:0005886">
    <property type="term" value="C:plasma membrane"/>
    <property type="evidence" value="ECO:0007669"/>
    <property type="project" value="TreeGrafter"/>
</dbReference>
<dbReference type="SMART" id="SM00568">
    <property type="entry name" value="GRAM"/>
    <property type="match status" value="1"/>
</dbReference>
<dbReference type="InterPro" id="IPR011993">
    <property type="entry name" value="PH-like_dom_sf"/>
</dbReference>
<evidence type="ECO:0000256" key="5">
    <source>
        <dbReference type="ARBA" id="ARBA00023136"/>
    </source>
</evidence>
<feature type="compositionally biased region" description="Basic and acidic residues" evidence="6">
    <location>
        <begin position="491"/>
        <end position="500"/>
    </location>
</feature>
<keyword evidence="3 7" id="KW-0812">Transmembrane</keyword>
<dbReference type="CDD" id="cd13220">
    <property type="entry name" value="PH-GRAM_GRAMDC"/>
    <property type="match status" value="1"/>
</dbReference>
<dbReference type="GO" id="GO:0140268">
    <property type="term" value="C:endoplasmic reticulum-plasma membrane contact site"/>
    <property type="evidence" value="ECO:0007669"/>
    <property type="project" value="TreeGrafter"/>
</dbReference>
<feature type="region of interest" description="Disordered" evidence="6">
    <location>
        <begin position="523"/>
        <end position="547"/>
    </location>
</feature>
<feature type="compositionally biased region" description="Low complexity" evidence="6">
    <location>
        <begin position="205"/>
        <end position="221"/>
    </location>
</feature>
<keyword evidence="4 7" id="KW-1133">Transmembrane helix</keyword>
<dbReference type="Pfam" id="PF02893">
    <property type="entry name" value="GRAM"/>
    <property type="match status" value="1"/>
</dbReference>
<feature type="transmembrane region" description="Helical" evidence="7">
    <location>
        <begin position="1158"/>
        <end position="1181"/>
    </location>
</feature>
<feature type="region of interest" description="Disordered" evidence="6">
    <location>
        <begin position="895"/>
        <end position="923"/>
    </location>
</feature>
<evidence type="ECO:0000256" key="4">
    <source>
        <dbReference type="ARBA" id="ARBA00022989"/>
    </source>
</evidence>
<evidence type="ECO:0000256" key="2">
    <source>
        <dbReference type="ARBA" id="ARBA00006582"/>
    </source>
</evidence>
<feature type="compositionally biased region" description="Polar residues" evidence="6">
    <location>
        <begin position="172"/>
        <end position="184"/>
    </location>
</feature>
<feature type="region of interest" description="Disordered" evidence="6">
    <location>
        <begin position="1101"/>
        <end position="1140"/>
    </location>
</feature>
<organism evidence="9 10">
    <name type="scientific">Cladonia borealis</name>
    <dbReference type="NCBI Taxonomy" id="184061"/>
    <lineage>
        <taxon>Eukaryota</taxon>
        <taxon>Fungi</taxon>
        <taxon>Dikarya</taxon>
        <taxon>Ascomycota</taxon>
        <taxon>Pezizomycotina</taxon>
        <taxon>Lecanoromycetes</taxon>
        <taxon>OSLEUM clade</taxon>
        <taxon>Lecanoromycetidae</taxon>
        <taxon>Lecanorales</taxon>
        <taxon>Lecanorineae</taxon>
        <taxon>Cladoniaceae</taxon>
        <taxon>Cladonia</taxon>
    </lineage>
</organism>
<proteinExistence type="inferred from homology"/>
<comment type="subcellular location">
    <subcellularLocation>
        <location evidence="1">Membrane</location>
        <topology evidence="1">Single-pass membrane protein</topology>
    </subcellularLocation>
</comment>
<dbReference type="InterPro" id="IPR004182">
    <property type="entry name" value="GRAM"/>
</dbReference>
<feature type="compositionally biased region" description="Polar residues" evidence="6">
    <location>
        <begin position="131"/>
        <end position="145"/>
    </location>
</feature>
<feature type="compositionally biased region" description="Polar residues" evidence="6">
    <location>
        <begin position="397"/>
        <end position="410"/>
    </location>
</feature>
<gene>
    <name evidence="9" type="ORF">JMJ35_004328</name>
</gene>
<feature type="compositionally biased region" description="Polar residues" evidence="6">
    <location>
        <begin position="307"/>
        <end position="325"/>
    </location>
</feature>
<dbReference type="Pfam" id="PF16016">
    <property type="entry name" value="VASt"/>
    <property type="match status" value="1"/>
</dbReference>
<dbReference type="GO" id="GO:0032934">
    <property type="term" value="F:sterol binding"/>
    <property type="evidence" value="ECO:0007669"/>
    <property type="project" value="TreeGrafter"/>
</dbReference>
<name>A0AA39V2I2_9LECA</name>
<keyword evidence="5 7" id="KW-0472">Membrane</keyword>
<feature type="region of interest" description="Disordered" evidence="6">
    <location>
        <begin position="804"/>
        <end position="871"/>
    </location>
</feature>
<dbReference type="GO" id="GO:0032541">
    <property type="term" value="C:cortical endoplasmic reticulum"/>
    <property type="evidence" value="ECO:0007669"/>
    <property type="project" value="TreeGrafter"/>
</dbReference>
<dbReference type="PANTHER" id="PTHR23319">
    <property type="entry name" value="GRAM DOMAIN CONTAINING 1B, ISOFORM E"/>
    <property type="match status" value="1"/>
</dbReference>
<evidence type="ECO:0000313" key="10">
    <source>
        <dbReference type="Proteomes" id="UP001166286"/>
    </source>
</evidence>
<evidence type="ECO:0000256" key="1">
    <source>
        <dbReference type="ARBA" id="ARBA00004167"/>
    </source>
</evidence>
<evidence type="ECO:0000256" key="6">
    <source>
        <dbReference type="SAM" id="MobiDB-lite"/>
    </source>
</evidence>
<reference evidence="9" key="1">
    <citation type="submission" date="2023-03" db="EMBL/GenBank/DDBJ databases">
        <title>Complete genome of Cladonia borealis.</title>
        <authorList>
            <person name="Park H."/>
        </authorList>
    </citation>
    <scope>NUCLEOTIDE SEQUENCE</scope>
    <source>
        <strain evidence="9">ANT050790</strain>
    </source>
</reference>
<evidence type="ECO:0000259" key="8">
    <source>
        <dbReference type="PROSITE" id="PS51778"/>
    </source>
</evidence>
<comment type="caution">
    <text evidence="9">The sequence shown here is derived from an EMBL/GenBank/DDBJ whole genome shotgun (WGS) entry which is preliminary data.</text>
</comment>
<dbReference type="GO" id="GO:0120015">
    <property type="term" value="F:sterol transfer activity"/>
    <property type="evidence" value="ECO:0007669"/>
    <property type="project" value="TreeGrafter"/>
</dbReference>
<feature type="region of interest" description="Disordered" evidence="6">
    <location>
        <begin position="28"/>
        <end position="500"/>
    </location>
</feature>
<keyword evidence="10" id="KW-1185">Reference proteome</keyword>
<dbReference type="InterPro" id="IPR031968">
    <property type="entry name" value="VASt"/>
</dbReference>
<dbReference type="GO" id="GO:0005789">
    <property type="term" value="C:endoplasmic reticulum membrane"/>
    <property type="evidence" value="ECO:0007669"/>
    <property type="project" value="TreeGrafter"/>
</dbReference>
<dbReference type="EMBL" id="JAFEKC020000008">
    <property type="protein sequence ID" value="KAK0513342.1"/>
    <property type="molecule type" value="Genomic_DNA"/>
</dbReference>
<feature type="region of interest" description="Disordered" evidence="6">
    <location>
        <begin position="1286"/>
        <end position="1316"/>
    </location>
</feature>
<feature type="compositionally biased region" description="Polar residues" evidence="6">
    <location>
        <begin position="362"/>
        <end position="388"/>
    </location>
</feature>
<dbReference type="PANTHER" id="PTHR23319:SF4">
    <property type="entry name" value="GRAM DOMAIN CONTAINING 1B, ISOFORM E"/>
    <property type="match status" value="1"/>
</dbReference>
<feature type="compositionally biased region" description="Low complexity" evidence="6">
    <location>
        <begin position="445"/>
        <end position="457"/>
    </location>
</feature>
<protein>
    <recommendedName>
        <fullName evidence="8">VASt domain-containing protein</fullName>
    </recommendedName>
</protein>
<evidence type="ECO:0000256" key="3">
    <source>
        <dbReference type="ARBA" id="ARBA00022692"/>
    </source>
</evidence>
<accession>A0AA39V2I2</accession>
<feature type="domain" description="VASt" evidence="8">
    <location>
        <begin position="927"/>
        <end position="1099"/>
    </location>
</feature>
<feature type="compositionally biased region" description="Polar residues" evidence="6">
    <location>
        <begin position="458"/>
        <end position="472"/>
    </location>
</feature>
<feature type="compositionally biased region" description="Acidic residues" evidence="6">
    <location>
        <begin position="826"/>
        <end position="847"/>
    </location>
</feature>
<dbReference type="Proteomes" id="UP001166286">
    <property type="component" value="Unassembled WGS sequence"/>
</dbReference>
<dbReference type="Gene3D" id="2.30.29.30">
    <property type="entry name" value="Pleckstrin-homology domain (PH domain)/Phosphotyrosine-binding domain (PTB)"/>
    <property type="match status" value="1"/>
</dbReference>
<dbReference type="PROSITE" id="PS51778">
    <property type="entry name" value="VAST"/>
    <property type="match status" value="1"/>
</dbReference>
<feature type="compositionally biased region" description="Basic and acidic residues" evidence="6">
    <location>
        <begin position="58"/>
        <end position="70"/>
    </location>
</feature>
<comment type="similarity">
    <text evidence="2">Belongs to the YSP2 family.</text>
</comment>
<dbReference type="GO" id="GO:0032366">
    <property type="term" value="P:intracellular sterol transport"/>
    <property type="evidence" value="ECO:0007669"/>
    <property type="project" value="TreeGrafter"/>
</dbReference>
<feature type="region of interest" description="Disordered" evidence="6">
    <location>
        <begin position="594"/>
        <end position="632"/>
    </location>
</feature>